<name>A0A3B1CI73_9ZZZZ</name>
<dbReference type="InterPro" id="IPR050570">
    <property type="entry name" value="Cell_wall_metabolism_enzyme"/>
</dbReference>
<proteinExistence type="predicted"/>
<dbReference type="EMBL" id="UOGF01000056">
    <property type="protein sequence ID" value="VAX29919.1"/>
    <property type="molecule type" value="Genomic_DNA"/>
</dbReference>
<dbReference type="Pfam" id="PF01551">
    <property type="entry name" value="Peptidase_M23"/>
    <property type="match status" value="1"/>
</dbReference>
<dbReference type="PANTHER" id="PTHR21666:SF270">
    <property type="entry name" value="MUREIN HYDROLASE ACTIVATOR ENVC"/>
    <property type="match status" value="1"/>
</dbReference>
<dbReference type="PANTHER" id="PTHR21666">
    <property type="entry name" value="PEPTIDASE-RELATED"/>
    <property type="match status" value="1"/>
</dbReference>
<dbReference type="InterPro" id="IPR016047">
    <property type="entry name" value="M23ase_b-sheet_dom"/>
</dbReference>
<sequence length="213" mass="24071">MKPIVIRCPVKGRWSFLNPPGHHPDAKDFVAVDDNAKPYQGIALLKHLFGRLKVSEVFSWKAPVFAPFDGSIIKVENACEDRQRLSLISDVYSGLFLGKQEYAEHANEFFGNHIIMQSNHGIYALFAHLKKGSVQVKQGDKIKTGNPLASIGNSGNSIQPHLHFHLMQENEPLTSVPLPFVFSAYELQNDRLWRKEKNTLPKNRRVFRVVDGA</sequence>
<dbReference type="AlphaFoldDB" id="A0A3B1CI73"/>
<gene>
    <name evidence="2" type="ORF">MNBD_NITROSPIRAE01-96</name>
</gene>
<reference evidence="2" key="1">
    <citation type="submission" date="2018-06" db="EMBL/GenBank/DDBJ databases">
        <authorList>
            <person name="Zhirakovskaya E."/>
        </authorList>
    </citation>
    <scope>NUCLEOTIDE SEQUENCE</scope>
</reference>
<dbReference type="InterPro" id="IPR011055">
    <property type="entry name" value="Dup_hybrid_motif"/>
</dbReference>
<dbReference type="GO" id="GO:0004222">
    <property type="term" value="F:metalloendopeptidase activity"/>
    <property type="evidence" value="ECO:0007669"/>
    <property type="project" value="TreeGrafter"/>
</dbReference>
<organism evidence="2">
    <name type="scientific">hydrothermal vent metagenome</name>
    <dbReference type="NCBI Taxonomy" id="652676"/>
    <lineage>
        <taxon>unclassified sequences</taxon>
        <taxon>metagenomes</taxon>
        <taxon>ecological metagenomes</taxon>
    </lineage>
</organism>
<dbReference type="CDD" id="cd12797">
    <property type="entry name" value="M23_peptidase"/>
    <property type="match status" value="1"/>
</dbReference>
<evidence type="ECO:0000313" key="2">
    <source>
        <dbReference type="EMBL" id="VAX29919.1"/>
    </source>
</evidence>
<feature type="domain" description="M23ase beta-sheet core" evidence="1">
    <location>
        <begin position="102"/>
        <end position="173"/>
    </location>
</feature>
<accession>A0A3B1CI73</accession>
<evidence type="ECO:0000259" key="1">
    <source>
        <dbReference type="Pfam" id="PF01551"/>
    </source>
</evidence>
<dbReference type="SUPFAM" id="SSF51261">
    <property type="entry name" value="Duplicated hybrid motif"/>
    <property type="match status" value="1"/>
</dbReference>
<protein>
    <recommendedName>
        <fullName evidence="1">M23ase beta-sheet core domain-containing protein</fullName>
    </recommendedName>
</protein>
<dbReference type="Gene3D" id="2.70.70.10">
    <property type="entry name" value="Glucose Permease (Domain IIA)"/>
    <property type="match status" value="1"/>
</dbReference>